<gene>
    <name evidence="2" type="ORF">P5G52_02210</name>
</gene>
<reference evidence="2" key="1">
    <citation type="submission" date="2023-06" db="EMBL/GenBank/DDBJ databases">
        <title>MT1 and MT2 Draft Genomes of Novel Species.</title>
        <authorList>
            <person name="Venkateswaran K."/>
        </authorList>
    </citation>
    <scope>NUCLEOTIDE SEQUENCE</scope>
    <source>
        <strain evidence="2">IIF3SC-B10</strain>
    </source>
</reference>
<sequence>MTSTPQNDPSRADASADGEATPAKGPASRKLQDDPRAKLALAKKNQAGNPAAAPGGGHAKAAHESSKQGKQEKKVRW</sequence>
<evidence type="ECO:0008006" key="4">
    <source>
        <dbReference type="Google" id="ProtNLM"/>
    </source>
</evidence>
<dbReference type="RefSeq" id="WP_301224351.1">
    <property type="nucleotide sequence ID" value="NZ_JAROCG010000001.1"/>
</dbReference>
<feature type="compositionally biased region" description="Low complexity" evidence="1">
    <location>
        <begin position="42"/>
        <end position="53"/>
    </location>
</feature>
<evidence type="ECO:0000313" key="2">
    <source>
        <dbReference type="EMBL" id="MDN4609673.1"/>
    </source>
</evidence>
<feature type="compositionally biased region" description="Basic and acidic residues" evidence="1">
    <location>
        <begin position="61"/>
        <end position="77"/>
    </location>
</feature>
<dbReference type="Proteomes" id="UP001174209">
    <property type="component" value="Unassembled WGS sequence"/>
</dbReference>
<feature type="region of interest" description="Disordered" evidence="1">
    <location>
        <begin position="1"/>
        <end position="77"/>
    </location>
</feature>
<proteinExistence type="predicted"/>
<dbReference type="EMBL" id="JAROCG010000001">
    <property type="protein sequence ID" value="MDN4609673.1"/>
    <property type="molecule type" value="Genomic_DNA"/>
</dbReference>
<organism evidence="2 3">
    <name type="scientific">Arthrobacter burdickii</name>
    <dbReference type="NCBI Taxonomy" id="3035920"/>
    <lineage>
        <taxon>Bacteria</taxon>
        <taxon>Bacillati</taxon>
        <taxon>Actinomycetota</taxon>
        <taxon>Actinomycetes</taxon>
        <taxon>Micrococcales</taxon>
        <taxon>Micrococcaceae</taxon>
        <taxon>Arthrobacter</taxon>
    </lineage>
</organism>
<evidence type="ECO:0000313" key="3">
    <source>
        <dbReference type="Proteomes" id="UP001174209"/>
    </source>
</evidence>
<accession>A0ABT8JXY2</accession>
<protein>
    <recommendedName>
        <fullName evidence="4">DUF5302 domain-containing protein</fullName>
    </recommendedName>
</protein>
<comment type="caution">
    <text evidence="2">The sequence shown here is derived from an EMBL/GenBank/DDBJ whole genome shotgun (WGS) entry which is preliminary data.</text>
</comment>
<evidence type="ECO:0000256" key="1">
    <source>
        <dbReference type="SAM" id="MobiDB-lite"/>
    </source>
</evidence>
<keyword evidence="3" id="KW-1185">Reference proteome</keyword>
<name>A0ABT8JXY2_9MICC</name>